<dbReference type="EMBL" id="CAJVQA010014632">
    <property type="protein sequence ID" value="CAG8732205.1"/>
    <property type="molecule type" value="Genomic_DNA"/>
</dbReference>
<evidence type="ECO:0000313" key="2">
    <source>
        <dbReference type="Proteomes" id="UP000789759"/>
    </source>
</evidence>
<name>A0A9N9NGV6_9GLOM</name>
<organism evidence="1 2">
    <name type="scientific">Cetraspora pellucida</name>
    <dbReference type="NCBI Taxonomy" id="1433469"/>
    <lineage>
        <taxon>Eukaryota</taxon>
        <taxon>Fungi</taxon>
        <taxon>Fungi incertae sedis</taxon>
        <taxon>Mucoromycota</taxon>
        <taxon>Glomeromycotina</taxon>
        <taxon>Glomeromycetes</taxon>
        <taxon>Diversisporales</taxon>
        <taxon>Gigasporaceae</taxon>
        <taxon>Cetraspora</taxon>
    </lineage>
</organism>
<reference evidence="1" key="1">
    <citation type="submission" date="2021-06" db="EMBL/GenBank/DDBJ databases">
        <authorList>
            <person name="Kallberg Y."/>
            <person name="Tangrot J."/>
            <person name="Rosling A."/>
        </authorList>
    </citation>
    <scope>NUCLEOTIDE SEQUENCE</scope>
    <source>
        <strain evidence="1">FL966</strain>
    </source>
</reference>
<comment type="caution">
    <text evidence="1">The sequence shown here is derived from an EMBL/GenBank/DDBJ whole genome shotgun (WGS) entry which is preliminary data.</text>
</comment>
<feature type="non-terminal residue" evidence="1">
    <location>
        <position position="1"/>
    </location>
</feature>
<gene>
    <name evidence="1" type="ORF">CPELLU_LOCUS13559</name>
</gene>
<protein>
    <submittedName>
        <fullName evidence="1">2121_t:CDS:1</fullName>
    </submittedName>
</protein>
<accession>A0A9N9NGV6</accession>
<keyword evidence="2" id="KW-1185">Reference proteome</keyword>
<dbReference type="AlphaFoldDB" id="A0A9N9NGV6"/>
<evidence type="ECO:0000313" key="1">
    <source>
        <dbReference type="EMBL" id="CAG8732205.1"/>
    </source>
</evidence>
<proteinExistence type="predicted"/>
<dbReference type="OrthoDB" id="2446068at2759"/>
<dbReference type="Proteomes" id="UP000789759">
    <property type="component" value="Unassembled WGS sequence"/>
</dbReference>
<sequence length="74" mass="8445">ISHAIKYYVRIGYNISEKSDIIDAAKELSGTYLSNIQPNRTKKEVNQLDNDSEKINNEKKVNINTIPGISNLFY</sequence>